<organism evidence="1 2">
    <name type="scientific">Tritonibacter scottomollicae</name>
    <name type="common">Epibacterium scottomollicae</name>
    <dbReference type="NCBI Taxonomy" id="483013"/>
    <lineage>
        <taxon>Bacteria</taxon>
        <taxon>Pseudomonadati</taxon>
        <taxon>Pseudomonadota</taxon>
        <taxon>Alphaproteobacteria</taxon>
        <taxon>Rhodobacterales</taxon>
        <taxon>Paracoccaceae</taxon>
        <taxon>Tritonibacter</taxon>
    </lineage>
</organism>
<gene>
    <name evidence="1" type="ORF">R1T40_08485</name>
</gene>
<keyword evidence="2" id="KW-1185">Reference proteome</keyword>
<sequence>MADSLGVGVTTISNAAVSGVFPAKWYAVVKKLCRTDSIECPDELFNFIKPAGGDAGEPMKRAS</sequence>
<proteinExistence type="predicted"/>
<dbReference type="RefSeq" id="WP_317386585.1">
    <property type="nucleotide sequence ID" value="NZ_CP136704.1"/>
</dbReference>
<evidence type="ECO:0000313" key="1">
    <source>
        <dbReference type="EMBL" id="WOI34747.1"/>
    </source>
</evidence>
<name>A0ABZ0HK77_TRISK</name>
<dbReference type="Proteomes" id="UP001302666">
    <property type="component" value="Chromosome"/>
</dbReference>
<evidence type="ECO:0000313" key="2">
    <source>
        <dbReference type="Proteomes" id="UP001302666"/>
    </source>
</evidence>
<accession>A0ABZ0HK77</accession>
<evidence type="ECO:0008006" key="3">
    <source>
        <dbReference type="Google" id="ProtNLM"/>
    </source>
</evidence>
<dbReference type="EMBL" id="CP136704">
    <property type="protein sequence ID" value="WOI34747.1"/>
    <property type="molecule type" value="Genomic_DNA"/>
</dbReference>
<protein>
    <recommendedName>
        <fullName evidence="3">HTH cro/C1-type domain-containing protein</fullName>
    </recommendedName>
</protein>
<reference evidence="1 2" key="1">
    <citation type="submission" date="2023-10" db="EMBL/GenBank/DDBJ databases">
        <title>Eight complete genome sequences of bacteria isolated from laboratory stock of Giant Kelp gametophytes.</title>
        <authorList>
            <person name="Tolentino B."/>
            <person name="Nuzhdin S."/>
        </authorList>
    </citation>
    <scope>NUCLEOTIDE SEQUENCE [LARGE SCALE GENOMIC DNA]</scope>
    <source>
        <strain evidence="1 2">LC.270.F.C4</strain>
    </source>
</reference>